<keyword evidence="4 11" id="KW-0808">Transferase</keyword>
<evidence type="ECO:0000256" key="2">
    <source>
        <dbReference type="ARBA" id="ARBA00012438"/>
    </source>
</evidence>
<name>A0A239VHH1_9MICO</name>
<keyword evidence="5" id="KW-0547">Nucleotide-binding</keyword>
<keyword evidence="6 11" id="KW-0418">Kinase</keyword>
<dbReference type="GO" id="GO:0046983">
    <property type="term" value="F:protein dimerization activity"/>
    <property type="evidence" value="ECO:0007669"/>
    <property type="project" value="InterPro"/>
</dbReference>
<sequence length="360" mass="38538">MLKRSRWPLPDVLLGVAVAVLGPPFAVVFQPALWVTVLVFAVFVALVPVIAMRRKRATLCVAAGLAAAAVLMAITPVMSLHIGLVVAVTVHSAAARLSSRWMWVTLSLVASMVVIAVAFRPHTPALIIGAVVTLAIAAVAALTGLLNRREREHNEQLLALQRSEERAAVARELHDIVAHSLGVIAVQAEGARYAGGDNRQLEQETLERVAAIARTSLRRVRELVVALRSQDEQLALIQDGFDQIAEVIRNIQAAGLEISAALPQPWPEADMLVQVTVNRILTEGLSNAVRHGCGPASLDVRVLGEMMVIEICNPCSRSSKESGMGLAGLQERAQLIGGRLNSAPDPTGEMWLLTAEIPLS</sequence>
<dbReference type="KEGG" id="dco:SAMEA4475696_1294"/>
<dbReference type="PANTHER" id="PTHR24421">
    <property type="entry name" value="NITRATE/NITRITE SENSOR PROTEIN NARX-RELATED"/>
    <property type="match status" value="1"/>
</dbReference>
<keyword evidence="3" id="KW-0597">Phosphoprotein</keyword>
<proteinExistence type="predicted"/>
<evidence type="ECO:0000256" key="1">
    <source>
        <dbReference type="ARBA" id="ARBA00000085"/>
    </source>
</evidence>
<dbReference type="GO" id="GO:0005524">
    <property type="term" value="F:ATP binding"/>
    <property type="evidence" value="ECO:0007669"/>
    <property type="project" value="UniProtKB-KW"/>
</dbReference>
<dbReference type="EMBL" id="LT906453">
    <property type="protein sequence ID" value="SNV21617.1"/>
    <property type="molecule type" value="Genomic_DNA"/>
</dbReference>
<feature type="transmembrane region" description="Helical" evidence="9">
    <location>
        <begin position="126"/>
        <end position="146"/>
    </location>
</feature>
<dbReference type="Proteomes" id="UP000242637">
    <property type="component" value="Chromosome 1"/>
</dbReference>
<evidence type="ECO:0000256" key="3">
    <source>
        <dbReference type="ARBA" id="ARBA00022553"/>
    </source>
</evidence>
<evidence type="ECO:0000256" key="6">
    <source>
        <dbReference type="ARBA" id="ARBA00022777"/>
    </source>
</evidence>
<feature type="domain" description="Signal transduction histidine kinase subgroup 3 dimerisation and phosphoacceptor" evidence="10">
    <location>
        <begin position="165"/>
        <end position="231"/>
    </location>
</feature>
<accession>A0A239VHH1</accession>
<evidence type="ECO:0000256" key="7">
    <source>
        <dbReference type="ARBA" id="ARBA00022840"/>
    </source>
</evidence>
<reference evidence="11 12" key="1">
    <citation type="submission" date="2017-06" db="EMBL/GenBank/DDBJ databases">
        <authorList>
            <consortium name="Pathogen Informatics"/>
        </authorList>
    </citation>
    <scope>NUCLEOTIDE SEQUENCE [LARGE SCALE GENOMIC DNA]</scope>
    <source>
        <strain evidence="11 12">NCTC13039</strain>
    </source>
</reference>
<keyword evidence="9" id="KW-1133">Transmembrane helix</keyword>
<dbReference type="AlphaFoldDB" id="A0A239VHH1"/>
<keyword evidence="9" id="KW-0472">Membrane</keyword>
<comment type="catalytic activity">
    <reaction evidence="1">
        <text>ATP + protein L-histidine = ADP + protein N-phospho-L-histidine.</text>
        <dbReference type="EC" id="2.7.13.3"/>
    </reaction>
</comment>
<dbReference type="EC" id="2.7.13.3" evidence="2"/>
<dbReference type="InterPro" id="IPR011712">
    <property type="entry name" value="Sig_transdc_His_kin_sub3_dim/P"/>
</dbReference>
<dbReference type="GO" id="GO:0000155">
    <property type="term" value="F:phosphorelay sensor kinase activity"/>
    <property type="evidence" value="ECO:0007669"/>
    <property type="project" value="InterPro"/>
</dbReference>
<evidence type="ECO:0000256" key="5">
    <source>
        <dbReference type="ARBA" id="ARBA00022741"/>
    </source>
</evidence>
<keyword evidence="8" id="KW-0902">Two-component regulatory system</keyword>
<dbReference type="Gene3D" id="3.30.565.10">
    <property type="entry name" value="Histidine kinase-like ATPase, C-terminal domain"/>
    <property type="match status" value="1"/>
</dbReference>
<dbReference type="GO" id="GO:0016020">
    <property type="term" value="C:membrane"/>
    <property type="evidence" value="ECO:0007669"/>
    <property type="project" value="InterPro"/>
</dbReference>
<feature type="transmembrane region" description="Helical" evidence="9">
    <location>
        <begin position="32"/>
        <end position="52"/>
    </location>
</feature>
<feature type="transmembrane region" description="Helical" evidence="9">
    <location>
        <begin position="101"/>
        <end position="119"/>
    </location>
</feature>
<keyword evidence="7" id="KW-0067">ATP-binding</keyword>
<organism evidence="11 12">
    <name type="scientific">Dermatophilus congolensis</name>
    <dbReference type="NCBI Taxonomy" id="1863"/>
    <lineage>
        <taxon>Bacteria</taxon>
        <taxon>Bacillati</taxon>
        <taxon>Actinomycetota</taxon>
        <taxon>Actinomycetes</taxon>
        <taxon>Micrococcales</taxon>
        <taxon>Dermatophilaceae</taxon>
        <taxon>Dermatophilus</taxon>
    </lineage>
</organism>
<dbReference type="InterPro" id="IPR050482">
    <property type="entry name" value="Sensor_HK_TwoCompSys"/>
</dbReference>
<keyword evidence="12" id="KW-1185">Reference proteome</keyword>
<protein>
    <recommendedName>
        <fullName evidence="2">histidine kinase</fullName>
        <ecNumber evidence="2">2.7.13.3</ecNumber>
    </recommendedName>
</protein>
<dbReference type="PANTHER" id="PTHR24421:SF10">
    <property type="entry name" value="NITRATE_NITRITE SENSOR PROTEIN NARQ"/>
    <property type="match status" value="1"/>
</dbReference>
<evidence type="ECO:0000256" key="8">
    <source>
        <dbReference type="ARBA" id="ARBA00023012"/>
    </source>
</evidence>
<dbReference type="Pfam" id="PF07730">
    <property type="entry name" value="HisKA_3"/>
    <property type="match status" value="1"/>
</dbReference>
<evidence type="ECO:0000259" key="10">
    <source>
        <dbReference type="Pfam" id="PF07730"/>
    </source>
</evidence>
<dbReference type="STRING" id="1121387.GCA_000429885_02017"/>
<keyword evidence="9" id="KW-0812">Transmembrane</keyword>
<dbReference type="SUPFAM" id="SSF55874">
    <property type="entry name" value="ATPase domain of HSP90 chaperone/DNA topoisomerase II/histidine kinase"/>
    <property type="match status" value="1"/>
</dbReference>
<evidence type="ECO:0000313" key="11">
    <source>
        <dbReference type="EMBL" id="SNV21617.1"/>
    </source>
</evidence>
<evidence type="ECO:0000256" key="9">
    <source>
        <dbReference type="SAM" id="Phobius"/>
    </source>
</evidence>
<gene>
    <name evidence="11" type="primary">desK_3</name>
    <name evidence="11" type="ORF">SAMEA4475696_01294</name>
</gene>
<evidence type="ECO:0000256" key="4">
    <source>
        <dbReference type="ARBA" id="ARBA00022679"/>
    </source>
</evidence>
<feature type="transmembrane region" description="Helical" evidence="9">
    <location>
        <begin position="7"/>
        <end position="26"/>
    </location>
</feature>
<evidence type="ECO:0000313" key="12">
    <source>
        <dbReference type="Proteomes" id="UP000242637"/>
    </source>
</evidence>
<dbReference type="Gene3D" id="1.20.5.1930">
    <property type="match status" value="1"/>
</dbReference>
<dbReference type="InterPro" id="IPR036890">
    <property type="entry name" value="HATPase_C_sf"/>
</dbReference>
<feature type="transmembrane region" description="Helical" evidence="9">
    <location>
        <begin position="59"/>
        <end position="89"/>
    </location>
</feature>